<evidence type="ECO:0000256" key="2">
    <source>
        <dbReference type="ARBA" id="ARBA00022801"/>
    </source>
</evidence>
<dbReference type="GO" id="GO:0005975">
    <property type="term" value="P:carbohydrate metabolic process"/>
    <property type="evidence" value="ECO:0007669"/>
    <property type="project" value="InterPro"/>
</dbReference>
<dbReference type="InterPro" id="IPR051913">
    <property type="entry name" value="GH2_Domain-Containing"/>
</dbReference>
<evidence type="ECO:0000259" key="5">
    <source>
        <dbReference type="Pfam" id="PF02836"/>
    </source>
</evidence>
<dbReference type="AlphaFoldDB" id="A0A368W2X7"/>
<sequence length="587" mass="67228">MTTQLRAEYPRPQHVRQSWINLNGEWEFEFDDADVGQGQKWQLGEKAFSQRIQVPFAFQSKLSGIADPDFHDRVWYRKQVVLPEAFTGKRILLHFGAVDYESTVWVNGQQVAYHEGGHTPFCADVTDTLKSGDNTIVVKAVDYSQDVTLPRGKQYWLHDSASIFYTRTTGIWQTVWMEAVAPVHLEKVKFTPHLDTNQIEIEAYLQGDLTKSGIALKVHISFEGQPVVSDTYAVKSSQVTRMIGLHDFNDHGLGRWWSPEKPSLYDVQFTVVQDGQPVDEVSSYFGMRKVSIEGGKLSLNNRPYQMKLVLDQGYFPDGNLTPPSDDAIRRDVELTKEMGFNGARKHQKIEDPRYLYWCDKLGLLVWGEAPNAYQYSSKYVRRFTKEWQEAVERDYNHPCIVVWVPLNESWGVPNILIDKQQQQHALTMYYLTKSLDPTRPVISNDGWEMVETDLYNIHDYEWREEVLAQRYGSVEAAVAARPANRELSAGGYAYDGQPILVTEFGGIAYKKSEWEGWGYSGADNDEDFVAKVEAVIKPIRLSKAVQGYCYTQLTDVEQEINGLLTYDRNPKVPLEMIRAINEGRSVK</sequence>
<comment type="caution">
    <text evidence="7">The sequence shown here is derived from an EMBL/GenBank/DDBJ whole genome shotgun (WGS) entry which is preliminary data.</text>
</comment>
<dbReference type="SUPFAM" id="SSF51445">
    <property type="entry name" value="(Trans)glycosidases"/>
    <property type="match status" value="1"/>
</dbReference>
<dbReference type="InterPro" id="IPR006103">
    <property type="entry name" value="Glyco_hydro_2_cat"/>
</dbReference>
<keyword evidence="8" id="KW-1185">Reference proteome</keyword>
<dbReference type="PANTHER" id="PTHR42732:SF3">
    <property type="entry name" value="HYDROLASE"/>
    <property type="match status" value="1"/>
</dbReference>
<organism evidence="7 8">
    <name type="scientific">Paenibacillus prosopidis</name>
    <dbReference type="NCBI Taxonomy" id="630520"/>
    <lineage>
        <taxon>Bacteria</taxon>
        <taxon>Bacillati</taxon>
        <taxon>Bacillota</taxon>
        <taxon>Bacilli</taxon>
        <taxon>Bacillales</taxon>
        <taxon>Paenibacillaceae</taxon>
        <taxon>Paenibacillus</taxon>
    </lineage>
</organism>
<dbReference type="Proteomes" id="UP000252415">
    <property type="component" value="Unassembled WGS sequence"/>
</dbReference>
<evidence type="ECO:0000256" key="3">
    <source>
        <dbReference type="ARBA" id="ARBA00023295"/>
    </source>
</evidence>
<dbReference type="SUPFAM" id="SSF49303">
    <property type="entry name" value="beta-Galactosidase/glucuronidase domain"/>
    <property type="match status" value="1"/>
</dbReference>
<dbReference type="InterPro" id="IPR008979">
    <property type="entry name" value="Galactose-bd-like_sf"/>
</dbReference>
<evidence type="ECO:0000313" key="7">
    <source>
        <dbReference type="EMBL" id="RCW47628.1"/>
    </source>
</evidence>
<accession>A0A368W2X7</accession>
<keyword evidence="3" id="KW-0326">Glycosidase</keyword>
<evidence type="ECO:0000259" key="4">
    <source>
        <dbReference type="Pfam" id="PF00703"/>
    </source>
</evidence>
<keyword evidence="2 7" id="KW-0378">Hydrolase</keyword>
<dbReference type="RefSeq" id="WP_114380968.1">
    <property type="nucleotide sequence ID" value="NZ_QPJD01000008.1"/>
</dbReference>
<dbReference type="Gene3D" id="2.60.120.260">
    <property type="entry name" value="Galactose-binding domain-like"/>
    <property type="match status" value="1"/>
</dbReference>
<comment type="similarity">
    <text evidence="1">Belongs to the glycosyl hydrolase 2 family.</text>
</comment>
<dbReference type="SUPFAM" id="SSF49785">
    <property type="entry name" value="Galactose-binding domain-like"/>
    <property type="match status" value="1"/>
</dbReference>
<dbReference type="GO" id="GO:0004553">
    <property type="term" value="F:hydrolase activity, hydrolyzing O-glycosyl compounds"/>
    <property type="evidence" value="ECO:0007669"/>
    <property type="project" value="InterPro"/>
</dbReference>
<dbReference type="InterPro" id="IPR013783">
    <property type="entry name" value="Ig-like_fold"/>
</dbReference>
<feature type="domain" description="Glycoside hydrolase family 2 immunoglobulin-like beta-sandwich" evidence="4">
    <location>
        <begin position="183"/>
        <end position="288"/>
    </location>
</feature>
<gene>
    <name evidence="7" type="ORF">DFP97_108252</name>
</gene>
<dbReference type="InterPro" id="IPR036156">
    <property type="entry name" value="Beta-gal/glucu_dom_sf"/>
</dbReference>
<feature type="domain" description="Glycosyl hydrolases family 2 sugar binding" evidence="6">
    <location>
        <begin position="21"/>
        <end position="157"/>
    </location>
</feature>
<dbReference type="OrthoDB" id="9762066at2"/>
<evidence type="ECO:0000256" key="1">
    <source>
        <dbReference type="ARBA" id="ARBA00007401"/>
    </source>
</evidence>
<dbReference type="PANTHER" id="PTHR42732">
    <property type="entry name" value="BETA-GALACTOSIDASE"/>
    <property type="match status" value="1"/>
</dbReference>
<evidence type="ECO:0000259" key="6">
    <source>
        <dbReference type="Pfam" id="PF02837"/>
    </source>
</evidence>
<dbReference type="Pfam" id="PF02837">
    <property type="entry name" value="Glyco_hydro_2_N"/>
    <property type="match status" value="1"/>
</dbReference>
<feature type="domain" description="Glycoside hydrolase family 2 catalytic" evidence="5">
    <location>
        <begin position="325"/>
        <end position="454"/>
    </location>
</feature>
<dbReference type="InterPro" id="IPR017853">
    <property type="entry name" value="GH"/>
</dbReference>
<dbReference type="Pfam" id="PF02836">
    <property type="entry name" value="Glyco_hydro_2_C"/>
    <property type="match status" value="1"/>
</dbReference>
<dbReference type="Gene3D" id="3.20.20.80">
    <property type="entry name" value="Glycosidases"/>
    <property type="match status" value="1"/>
</dbReference>
<dbReference type="Gene3D" id="2.60.40.10">
    <property type="entry name" value="Immunoglobulins"/>
    <property type="match status" value="1"/>
</dbReference>
<dbReference type="Pfam" id="PF00703">
    <property type="entry name" value="Glyco_hydro_2"/>
    <property type="match status" value="1"/>
</dbReference>
<dbReference type="InterPro" id="IPR006104">
    <property type="entry name" value="Glyco_hydro_2_N"/>
</dbReference>
<dbReference type="InterPro" id="IPR006102">
    <property type="entry name" value="Ig-like_GH2"/>
</dbReference>
<protein>
    <submittedName>
        <fullName evidence="7">Glycosyl hydrolase family 2</fullName>
    </submittedName>
</protein>
<dbReference type="EMBL" id="QPJD01000008">
    <property type="protein sequence ID" value="RCW47628.1"/>
    <property type="molecule type" value="Genomic_DNA"/>
</dbReference>
<proteinExistence type="inferred from homology"/>
<evidence type="ECO:0000313" key="8">
    <source>
        <dbReference type="Proteomes" id="UP000252415"/>
    </source>
</evidence>
<name>A0A368W2X7_9BACL</name>
<reference evidence="7 8" key="1">
    <citation type="submission" date="2018-07" db="EMBL/GenBank/DDBJ databases">
        <title>Genomic Encyclopedia of Type Strains, Phase III (KMG-III): the genomes of soil and plant-associated and newly described type strains.</title>
        <authorList>
            <person name="Whitman W."/>
        </authorList>
    </citation>
    <scope>NUCLEOTIDE SEQUENCE [LARGE SCALE GENOMIC DNA]</scope>
    <source>
        <strain evidence="7 8">CECT 7506</strain>
    </source>
</reference>